<sequence length="317" mass="35647">MAENSNPAEALAVRTTKETTKTNKGIVENTKSDKGAQVRKYAGLLSIFTFVLSVLIIAVAIWLLYMRDYDCEKLLRLPRLQMGIGIGLIFVSLISNIVVFLRSRFAVPGFFIVMVPLIVMFTMGLALVGANKMESKRLVATPMWFREKIRNHDDWENIKSCIFSSGTCDDLVSRSLNLKAFDFSIKKLSSIESGCCKPPSICQMEYVNATFWIKVDGAVDESQLQYSDCATWRNDPSSLCYNCGSCRRGFVRIMESKWRNLGVLLILMGLLLVIAHILLFVMSIVWVAKACEKPLMKTSSDSHVHLVAIDATFEELR</sequence>
<keyword evidence="4 6" id="KW-1133">Transmembrane helix</keyword>
<dbReference type="PANTHER" id="PTHR32191">
    <property type="entry name" value="TETRASPANIN-8-RELATED"/>
    <property type="match status" value="1"/>
</dbReference>
<dbReference type="AlphaFoldDB" id="A0AAD6LF27"/>
<gene>
    <name evidence="7" type="ORF">NC653_039936</name>
</gene>
<dbReference type="GO" id="GO:0009734">
    <property type="term" value="P:auxin-activated signaling pathway"/>
    <property type="evidence" value="ECO:0007669"/>
    <property type="project" value="InterPro"/>
</dbReference>
<evidence type="ECO:0000313" key="7">
    <source>
        <dbReference type="EMBL" id="KAJ6958131.1"/>
    </source>
</evidence>
<comment type="caution">
    <text evidence="7">The sequence shown here is derived from an EMBL/GenBank/DDBJ whole genome shotgun (WGS) entry which is preliminary data.</text>
</comment>
<comment type="subcellular location">
    <subcellularLocation>
        <location evidence="1">Membrane</location>
        <topology evidence="1">Multi-pass membrane protein</topology>
    </subcellularLocation>
</comment>
<proteinExistence type="inferred from homology"/>
<feature type="transmembrane region" description="Helical" evidence="6">
    <location>
        <begin position="77"/>
        <end position="99"/>
    </location>
</feature>
<name>A0AAD6LF27_9ROSI</name>
<evidence type="ECO:0000256" key="5">
    <source>
        <dbReference type="ARBA" id="ARBA00023136"/>
    </source>
</evidence>
<feature type="transmembrane region" description="Helical" evidence="6">
    <location>
        <begin position="261"/>
        <end position="288"/>
    </location>
</feature>
<keyword evidence="8" id="KW-1185">Reference proteome</keyword>
<evidence type="ECO:0000256" key="3">
    <source>
        <dbReference type="ARBA" id="ARBA00022692"/>
    </source>
</evidence>
<dbReference type="InterPro" id="IPR044991">
    <property type="entry name" value="TET_plant"/>
</dbReference>
<accession>A0AAD6LF27</accession>
<organism evidence="7 8">
    <name type="scientific">Populus alba x Populus x berolinensis</name>
    <dbReference type="NCBI Taxonomy" id="444605"/>
    <lineage>
        <taxon>Eukaryota</taxon>
        <taxon>Viridiplantae</taxon>
        <taxon>Streptophyta</taxon>
        <taxon>Embryophyta</taxon>
        <taxon>Tracheophyta</taxon>
        <taxon>Spermatophyta</taxon>
        <taxon>Magnoliopsida</taxon>
        <taxon>eudicotyledons</taxon>
        <taxon>Gunneridae</taxon>
        <taxon>Pentapetalae</taxon>
        <taxon>rosids</taxon>
        <taxon>fabids</taxon>
        <taxon>Malpighiales</taxon>
        <taxon>Salicaceae</taxon>
        <taxon>Saliceae</taxon>
        <taxon>Populus</taxon>
    </lineage>
</organism>
<dbReference type="Pfam" id="PF00335">
    <property type="entry name" value="Tetraspanin"/>
    <property type="match status" value="1"/>
</dbReference>
<dbReference type="InterPro" id="IPR018499">
    <property type="entry name" value="Tetraspanin/Peripherin"/>
</dbReference>
<keyword evidence="5 6" id="KW-0472">Membrane</keyword>
<keyword evidence="3 6" id="KW-0812">Transmembrane</keyword>
<evidence type="ECO:0000256" key="2">
    <source>
        <dbReference type="ARBA" id="ARBA00006840"/>
    </source>
</evidence>
<evidence type="ECO:0000256" key="1">
    <source>
        <dbReference type="ARBA" id="ARBA00004141"/>
    </source>
</evidence>
<protein>
    <submittedName>
        <fullName evidence="7">Tetraspanin-15-like</fullName>
    </submittedName>
</protein>
<dbReference type="GO" id="GO:0016020">
    <property type="term" value="C:membrane"/>
    <property type="evidence" value="ECO:0007669"/>
    <property type="project" value="UniProtKB-SubCell"/>
</dbReference>
<evidence type="ECO:0000256" key="6">
    <source>
        <dbReference type="SAM" id="Phobius"/>
    </source>
</evidence>
<comment type="similarity">
    <text evidence="2">Belongs to the tetraspanin (TM4SF) family.</text>
</comment>
<reference evidence="7 8" key="1">
    <citation type="journal article" date="2023" name="Mol. Ecol. Resour.">
        <title>Chromosome-level genome assembly of a triploid poplar Populus alba 'Berolinensis'.</title>
        <authorList>
            <person name="Chen S."/>
            <person name="Yu Y."/>
            <person name="Wang X."/>
            <person name="Wang S."/>
            <person name="Zhang T."/>
            <person name="Zhou Y."/>
            <person name="He R."/>
            <person name="Meng N."/>
            <person name="Wang Y."/>
            <person name="Liu W."/>
            <person name="Liu Z."/>
            <person name="Liu J."/>
            <person name="Guo Q."/>
            <person name="Huang H."/>
            <person name="Sederoff R.R."/>
            <person name="Wang G."/>
            <person name="Qu G."/>
            <person name="Chen S."/>
        </authorList>
    </citation>
    <scope>NUCLEOTIDE SEQUENCE [LARGE SCALE GENOMIC DNA]</scope>
    <source>
        <strain evidence="7">SC-2020</strain>
    </source>
</reference>
<feature type="transmembrane region" description="Helical" evidence="6">
    <location>
        <begin position="105"/>
        <end position="128"/>
    </location>
</feature>
<dbReference type="EMBL" id="JAQIZT010000018">
    <property type="protein sequence ID" value="KAJ6958131.1"/>
    <property type="molecule type" value="Genomic_DNA"/>
</dbReference>
<dbReference type="Proteomes" id="UP001164929">
    <property type="component" value="Chromosome 18"/>
</dbReference>
<feature type="transmembrane region" description="Helical" evidence="6">
    <location>
        <begin position="41"/>
        <end position="65"/>
    </location>
</feature>
<evidence type="ECO:0000256" key="4">
    <source>
        <dbReference type="ARBA" id="ARBA00022989"/>
    </source>
</evidence>
<evidence type="ECO:0000313" key="8">
    <source>
        <dbReference type="Proteomes" id="UP001164929"/>
    </source>
</evidence>